<keyword evidence="1" id="KW-0732">Signal</keyword>
<dbReference type="SUPFAM" id="SSF51556">
    <property type="entry name" value="Metallo-dependent hydrolases"/>
    <property type="match status" value="1"/>
</dbReference>
<protein>
    <submittedName>
        <fullName evidence="3">Amidohydrolase family protein</fullName>
    </submittedName>
</protein>
<feature type="signal peptide" evidence="1">
    <location>
        <begin position="1"/>
        <end position="19"/>
    </location>
</feature>
<dbReference type="PANTHER" id="PTHR43135:SF3">
    <property type="entry name" value="ALPHA-D-RIBOSE 1-METHYLPHOSPHONATE 5-TRIPHOSPHATE DIPHOSPHATASE"/>
    <property type="match status" value="1"/>
</dbReference>
<comment type="caution">
    <text evidence="3">The sequence shown here is derived from an EMBL/GenBank/DDBJ whole genome shotgun (WGS) entry which is preliminary data.</text>
</comment>
<feature type="domain" description="Amidohydrolase-related" evidence="2">
    <location>
        <begin position="283"/>
        <end position="400"/>
    </location>
</feature>
<feature type="chain" id="PRO_5027026696" evidence="1">
    <location>
        <begin position="20"/>
        <end position="442"/>
    </location>
</feature>
<dbReference type="InterPro" id="IPR032466">
    <property type="entry name" value="Metal_Hydrolase"/>
</dbReference>
<dbReference type="Proteomes" id="UP000471381">
    <property type="component" value="Unassembled WGS sequence"/>
</dbReference>
<evidence type="ECO:0000313" key="3">
    <source>
        <dbReference type="EMBL" id="NDW15109.1"/>
    </source>
</evidence>
<dbReference type="Pfam" id="PF01979">
    <property type="entry name" value="Amidohydro_1"/>
    <property type="match status" value="1"/>
</dbReference>
<organism evidence="3 4">
    <name type="scientific">Alteromonas genovensis</name>
    <dbReference type="NCBI Taxonomy" id="471225"/>
    <lineage>
        <taxon>Bacteria</taxon>
        <taxon>Pseudomonadati</taxon>
        <taxon>Pseudomonadota</taxon>
        <taxon>Gammaproteobacteria</taxon>
        <taxon>Alteromonadales</taxon>
        <taxon>Alteromonadaceae</taxon>
        <taxon>Alteromonas/Salinimonas group</taxon>
        <taxon>Alteromonas</taxon>
    </lineage>
</organism>
<dbReference type="InterPro" id="IPR011059">
    <property type="entry name" value="Metal-dep_hydrolase_composite"/>
</dbReference>
<sequence length="442" mass="46679">MKKLIVLLAALTMTSYAHAENIAIVGGEVHTMTSQGVIENGTVLLSDGLIDSVLANGDVPDGYRVIDASGKVITPGFIGALTSLGLVEVSSSSGVVDASIEITPISKTGAALDVQYAINPDSSLIAITRLEGITSAATTLNRSDYLFGGQGAVINLEGHRIDGNSANASEFKSGQTPVLKSGAFMTVDAGSDGAELSGGSRASLWVMLDKVFEEAKQASDNLSPEKSWYGINSRLDVAALKRVVAGDMPLFMRADRAADIRQVIAFKDRHSSINVVLVHGVEAWRVAKELAGANIPVIIDPEYNLPGGFDQMGATLTNAARLHEAGVEIAIGMDTHNIRLAAQHAGNAVANGLPHETGLASLTSVPAKILGLEKEVGSLRQGARADVVIWSGDPLEVTEAAESIFIGGKAIKMESRQTKLRDRYMSLQQKKHTNPSQYERVE</sequence>
<dbReference type="Gene3D" id="2.30.40.10">
    <property type="entry name" value="Urease, subunit C, domain 1"/>
    <property type="match status" value="1"/>
</dbReference>
<dbReference type="InterPro" id="IPR051781">
    <property type="entry name" value="Metallo-dep_Hydrolase"/>
</dbReference>
<dbReference type="PANTHER" id="PTHR43135">
    <property type="entry name" value="ALPHA-D-RIBOSE 1-METHYLPHOSPHONATE 5-TRIPHOSPHATE DIPHOSPHATASE"/>
    <property type="match status" value="1"/>
</dbReference>
<reference evidence="3 4" key="1">
    <citation type="submission" date="2020-01" db="EMBL/GenBank/DDBJ databases">
        <title>Genomes of bacteria type strains.</title>
        <authorList>
            <person name="Chen J."/>
            <person name="Zhu S."/>
            <person name="Yang J."/>
        </authorList>
    </citation>
    <scope>NUCLEOTIDE SEQUENCE [LARGE SCALE GENOMIC DNA]</scope>
    <source>
        <strain evidence="3 4">LMG 24078</strain>
    </source>
</reference>
<keyword evidence="3" id="KW-0378">Hydrolase</keyword>
<name>A0A6N9THV3_9ALTE</name>
<accession>A0A6N9THV3</accession>
<evidence type="ECO:0000259" key="2">
    <source>
        <dbReference type="Pfam" id="PF01979"/>
    </source>
</evidence>
<dbReference type="SUPFAM" id="SSF51338">
    <property type="entry name" value="Composite domain of metallo-dependent hydrolases"/>
    <property type="match status" value="1"/>
</dbReference>
<evidence type="ECO:0000256" key="1">
    <source>
        <dbReference type="SAM" id="SignalP"/>
    </source>
</evidence>
<dbReference type="InterPro" id="IPR006680">
    <property type="entry name" value="Amidohydro-rel"/>
</dbReference>
<dbReference type="AlphaFoldDB" id="A0A6N9THV3"/>
<dbReference type="Gene3D" id="3.20.20.140">
    <property type="entry name" value="Metal-dependent hydrolases"/>
    <property type="match status" value="1"/>
</dbReference>
<proteinExistence type="predicted"/>
<dbReference type="RefSeq" id="WP_163105653.1">
    <property type="nucleotide sequence ID" value="NZ_JAAAWO010000003.1"/>
</dbReference>
<dbReference type="GO" id="GO:0016810">
    <property type="term" value="F:hydrolase activity, acting on carbon-nitrogen (but not peptide) bonds"/>
    <property type="evidence" value="ECO:0007669"/>
    <property type="project" value="InterPro"/>
</dbReference>
<dbReference type="EMBL" id="JAAAWO010000003">
    <property type="protein sequence ID" value="NDW15109.1"/>
    <property type="molecule type" value="Genomic_DNA"/>
</dbReference>
<evidence type="ECO:0000313" key="4">
    <source>
        <dbReference type="Proteomes" id="UP000471381"/>
    </source>
</evidence>
<keyword evidence="4" id="KW-1185">Reference proteome</keyword>
<gene>
    <name evidence="3" type="ORF">GTQ48_06170</name>
</gene>